<dbReference type="AlphaFoldDB" id="A0A292DG57"/>
<dbReference type="Proteomes" id="UP000325462">
    <property type="component" value="Chromosome"/>
</dbReference>
<proteinExistence type="predicted"/>
<evidence type="ECO:0000313" key="5">
    <source>
        <dbReference type="Proteomes" id="UP000325462"/>
    </source>
</evidence>
<reference evidence="3 4" key="1">
    <citation type="journal article" date="2019" name="Sci. Transl. Med.">
        <title>Quorum sensing between bacterial species on the skin protects against epidermal injury in atopic dermatitis.</title>
        <authorList>
            <person name="Williams M.R."/>
        </authorList>
    </citation>
    <scope>NUCLEOTIDE SEQUENCE [LARGE SCALE GENOMIC DNA]</scope>
    <source>
        <strain evidence="3 4">E7</strain>
    </source>
</reference>
<name>A0A292DG57_STALU</name>
<dbReference type="EMBL" id="SCHB01000002">
    <property type="protein sequence ID" value="TBW72838.1"/>
    <property type="molecule type" value="Genomic_DNA"/>
</dbReference>
<dbReference type="InterPro" id="IPR019241">
    <property type="entry name" value="DUF2197"/>
</dbReference>
<dbReference type="EMBL" id="CP041722">
    <property type="protein sequence ID" value="QEX39203.1"/>
    <property type="molecule type" value="Genomic_DNA"/>
</dbReference>
<accession>A0A292DG57</accession>
<evidence type="ECO:0000256" key="1">
    <source>
        <dbReference type="SAM" id="MobiDB-lite"/>
    </source>
</evidence>
<reference evidence="2 5" key="2">
    <citation type="submission" date="2019-07" db="EMBL/GenBank/DDBJ databases">
        <title>Comparative genome analysis of staphylococcus lugdunensis shows clonal complex-dependent diversity of the putative virulence factor, ess/type vii locus.</title>
        <authorList>
            <person name="Lebeurre J."/>
            <person name="Dahyot S."/>
            <person name="Diene S."/>
            <person name="Paulay A."/>
            <person name="Aubourg M."/>
            <person name="Argemi X."/>
            <person name="Giard J.-C."/>
            <person name="Tournier I."/>
            <person name="Francois P."/>
            <person name="Pestel-Caron M."/>
        </authorList>
    </citation>
    <scope>NUCLEOTIDE SEQUENCE [LARGE SCALE GENOMIC DNA]</scope>
    <source>
        <strain evidence="2 5">SL13</strain>
    </source>
</reference>
<feature type="region of interest" description="Disordered" evidence="1">
    <location>
        <begin position="41"/>
        <end position="84"/>
    </location>
</feature>
<dbReference type="Proteomes" id="UP000293637">
    <property type="component" value="Unassembled WGS sequence"/>
</dbReference>
<gene>
    <name evidence="3" type="ORF">EQ812_03075</name>
    <name evidence="2" type="ORF">FO454_09990</name>
</gene>
<evidence type="ECO:0000313" key="4">
    <source>
        <dbReference type="Proteomes" id="UP000293637"/>
    </source>
</evidence>
<evidence type="ECO:0000313" key="3">
    <source>
        <dbReference type="EMBL" id="TBW72838.1"/>
    </source>
</evidence>
<keyword evidence="5" id="KW-1185">Reference proteome</keyword>
<sequence>MREVQCIICDRKVFIDEATVEAKRLQNNPIRTFMCDDCKSRLDKPKQRPYTQETQRNATDKRCHKQPKKSLKKNKKTAKTKKTD</sequence>
<organism evidence="3 4">
    <name type="scientific">Staphylococcus lugdunensis</name>
    <dbReference type="NCBI Taxonomy" id="28035"/>
    <lineage>
        <taxon>Bacteria</taxon>
        <taxon>Bacillati</taxon>
        <taxon>Bacillota</taxon>
        <taxon>Bacilli</taxon>
        <taxon>Bacillales</taxon>
        <taxon>Staphylococcaceae</taxon>
        <taxon>Staphylococcus</taxon>
    </lineage>
</organism>
<protein>
    <submittedName>
        <fullName evidence="3">DUF2197 domain-containing protein</fullName>
    </submittedName>
</protein>
<feature type="compositionally biased region" description="Basic residues" evidence="1">
    <location>
        <begin position="62"/>
        <end position="84"/>
    </location>
</feature>
<dbReference type="Pfam" id="PF09963">
    <property type="entry name" value="DUF2197"/>
    <property type="match status" value="1"/>
</dbReference>
<evidence type="ECO:0000313" key="2">
    <source>
        <dbReference type="EMBL" id="QEX39203.1"/>
    </source>
</evidence>